<protein>
    <recommendedName>
        <fullName evidence="4">Secreted protein</fullName>
    </recommendedName>
</protein>
<reference evidence="2" key="2">
    <citation type="submission" date="2025-05" db="UniProtKB">
        <authorList>
            <consortium name="EnsemblMetazoa"/>
        </authorList>
    </citation>
    <scope>IDENTIFICATION</scope>
    <source>
        <strain evidence="2">Foshan</strain>
    </source>
</reference>
<evidence type="ECO:0000256" key="1">
    <source>
        <dbReference type="SAM" id="SignalP"/>
    </source>
</evidence>
<dbReference type="Proteomes" id="UP000069940">
    <property type="component" value="Unassembled WGS sequence"/>
</dbReference>
<feature type="signal peptide" evidence="1">
    <location>
        <begin position="1"/>
        <end position="22"/>
    </location>
</feature>
<proteinExistence type="predicted"/>
<dbReference type="EnsemblMetazoa" id="AALFPA23_025196.R37550">
    <property type="protein sequence ID" value="AALFPA23_025196.P37550"/>
    <property type="gene ID" value="AALFPA23_025196"/>
</dbReference>
<dbReference type="PANTHER" id="PTHR21112:SF0">
    <property type="entry name" value="CHEMOSENSORY PROTEIN A 29A-RELATED"/>
    <property type="match status" value="1"/>
</dbReference>
<name>A0ABM2A7F3_AEDAL</name>
<dbReference type="RefSeq" id="XP_062701265.1">
    <property type="nucleotide sequence ID" value="XM_062845281.1"/>
</dbReference>
<sequence>MLRLPNFVFLFPLAFLIGGSHSHGIIDVTFQHVEQTVGYDLVRSGLRVTKFNRTCAIINGTMDFFVDLDNRFTFQVKSAFSRLGNSQFNEYPFKIAENPYCWTLNNTFREYQHLFEQTTNFPRAGGHWVCPVPAGQYWIKHFVFKPETLPQMIPEGYWHLTLLLIRKDGRQADLQVFMKVSKDTYW</sequence>
<evidence type="ECO:0008006" key="4">
    <source>
        <dbReference type="Google" id="ProtNLM"/>
    </source>
</evidence>
<dbReference type="InterPro" id="IPR010512">
    <property type="entry name" value="DUF1091"/>
</dbReference>
<keyword evidence="3" id="KW-1185">Reference proteome</keyword>
<evidence type="ECO:0000313" key="2">
    <source>
        <dbReference type="EnsemblMetazoa" id="AALFPA23_025196.P37550"/>
    </source>
</evidence>
<organism evidence="2 3">
    <name type="scientific">Aedes albopictus</name>
    <name type="common">Asian tiger mosquito</name>
    <name type="synonym">Stegomyia albopicta</name>
    <dbReference type="NCBI Taxonomy" id="7160"/>
    <lineage>
        <taxon>Eukaryota</taxon>
        <taxon>Metazoa</taxon>
        <taxon>Ecdysozoa</taxon>
        <taxon>Arthropoda</taxon>
        <taxon>Hexapoda</taxon>
        <taxon>Insecta</taxon>
        <taxon>Pterygota</taxon>
        <taxon>Neoptera</taxon>
        <taxon>Endopterygota</taxon>
        <taxon>Diptera</taxon>
        <taxon>Nematocera</taxon>
        <taxon>Culicoidea</taxon>
        <taxon>Culicidae</taxon>
        <taxon>Culicinae</taxon>
        <taxon>Aedini</taxon>
        <taxon>Aedes</taxon>
        <taxon>Stegomyia</taxon>
    </lineage>
</organism>
<dbReference type="GeneID" id="134285135"/>
<accession>A0ABM2A7F3</accession>
<dbReference type="Pfam" id="PF06477">
    <property type="entry name" value="DUF1091"/>
    <property type="match status" value="1"/>
</dbReference>
<keyword evidence="1" id="KW-0732">Signal</keyword>
<feature type="chain" id="PRO_5046492991" description="Secreted protein" evidence="1">
    <location>
        <begin position="23"/>
        <end position="186"/>
    </location>
</feature>
<evidence type="ECO:0000313" key="3">
    <source>
        <dbReference type="Proteomes" id="UP000069940"/>
    </source>
</evidence>
<reference evidence="3" key="1">
    <citation type="journal article" date="2015" name="Proc. Natl. Acad. Sci. U.S.A.">
        <title>Genome sequence of the Asian Tiger mosquito, Aedes albopictus, reveals insights into its biology, genetics, and evolution.</title>
        <authorList>
            <person name="Chen X.G."/>
            <person name="Jiang X."/>
            <person name="Gu J."/>
            <person name="Xu M."/>
            <person name="Wu Y."/>
            <person name="Deng Y."/>
            <person name="Zhang C."/>
            <person name="Bonizzoni M."/>
            <person name="Dermauw W."/>
            <person name="Vontas J."/>
            <person name="Armbruster P."/>
            <person name="Huang X."/>
            <person name="Yang Y."/>
            <person name="Zhang H."/>
            <person name="He W."/>
            <person name="Peng H."/>
            <person name="Liu Y."/>
            <person name="Wu K."/>
            <person name="Chen J."/>
            <person name="Lirakis M."/>
            <person name="Topalis P."/>
            <person name="Van Leeuwen T."/>
            <person name="Hall A.B."/>
            <person name="Jiang X."/>
            <person name="Thorpe C."/>
            <person name="Mueller R.L."/>
            <person name="Sun C."/>
            <person name="Waterhouse R.M."/>
            <person name="Yan G."/>
            <person name="Tu Z.J."/>
            <person name="Fang X."/>
            <person name="James A.A."/>
        </authorList>
    </citation>
    <scope>NUCLEOTIDE SEQUENCE [LARGE SCALE GENOMIC DNA]</scope>
    <source>
        <strain evidence="3">Foshan</strain>
    </source>
</reference>
<dbReference type="PANTHER" id="PTHR21112">
    <property type="entry name" value="CHEMOSENSORY PROTEIN A 29A-RELATED"/>
    <property type="match status" value="1"/>
</dbReference>